<evidence type="ECO:0000313" key="11">
    <source>
        <dbReference type="Proteomes" id="UP000242515"/>
    </source>
</evidence>
<dbReference type="InterPro" id="IPR029044">
    <property type="entry name" value="Nucleotide-diphossugar_trans"/>
</dbReference>
<feature type="domain" description="MobA-like NTP transferase" evidence="9">
    <location>
        <begin position="4"/>
        <end position="157"/>
    </location>
</feature>
<dbReference type="Proteomes" id="UP000242515">
    <property type="component" value="Unassembled WGS sequence"/>
</dbReference>
<keyword evidence="5 8" id="KW-0460">Magnesium</keyword>
<feature type="binding site" evidence="8">
    <location>
        <position position="48"/>
    </location>
    <ligand>
        <name>GTP</name>
        <dbReference type="ChEBI" id="CHEBI:37565"/>
    </ligand>
</feature>
<dbReference type="GO" id="GO:1902758">
    <property type="term" value="P:bis(molybdopterin guanine dinucleotide)molybdenum biosynthetic process"/>
    <property type="evidence" value="ECO:0007669"/>
    <property type="project" value="TreeGrafter"/>
</dbReference>
<evidence type="ECO:0000259" key="9">
    <source>
        <dbReference type="Pfam" id="PF12804"/>
    </source>
</evidence>
<organism evidence="10 11">
    <name type="scientific">Rosenbergiella nectarea</name>
    <dbReference type="NCBI Taxonomy" id="988801"/>
    <lineage>
        <taxon>Bacteria</taxon>
        <taxon>Pseudomonadati</taxon>
        <taxon>Pseudomonadota</taxon>
        <taxon>Gammaproteobacteria</taxon>
        <taxon>Enterobacterales</taxon>
        <taxon>Erwiniaceae</taxon>
        <taxon>Rosenbergiella</taxon>
    </lineage>
</organism>
<comment type="function">
    <text evidence="8">Transfers a GMP moiety from GTP to Mo-molybdopterin (Mo-MPT) cofactor (Moco or molybdenum cofactor) to form Mo-molybdopterin guanine dinucleotide (Mo-MGD) cofactor.</text>
</comment>
<dbReference type="NCBIfam" id="TIGR02665">
    <property type="entry name" value="molyb_mobA"/>
    <property type="match status" value="1"/>
</dbReference>
<comment type="cofactor">
    <cofactor evidence="8">
        <name>Mg(2+)</name>
        <dbReference type="ChEBI" id="CHEBI:18420"/>
    </cofactor>
</comment>
<dbReference type="RefSeq" id="WP_092677402.1">
    <property type="nucleotide sequence ID" value="NZ_FOGC01000010.1"/>
</dbReference>
<proteinExistence type="inferred from homology"/>
<evidence type="ECO:0000256" key="8">
    <source>
        <dbReference type="HAMAP-Rule" id="MF_00316"/>
    </source>
</evidence>
<feature type="binding site" evidence="8">
    <location>
        <position position="66"/>
    </location>
    <ligand>
        <name>GTP</name>
        <dbReference type="ChEBI" id="CHEBI:37565"/>
    </ligand>
</feature>
<name>A0A1H9L587_9GAMM</name>
<dbReference type="EMBL" id="FOGC01000010">
    <property type="protein sequence ID" value="SER06325.1"/>
    <property type="molecule type" value="Genomic_DNA"/>
</dbReference>
<keyword evidence="6 8" id="KW-0342">GTP-binding</keyword>
<evidence type="ECO:0000256" key="1">
    <source>
        <dbReference type="ARBA" id="ARBA00022490"/>
    </source>
</evidence>
<feature type="binding site" evidence="8">
    <location>
        <position position="96"/>
    </location>
    <ligand>
        <name>Mg(2+)</name>
        <dbReference type="ChEBI" id="CHEBI:18420"/>
    </ligand>
</feature>
<dbReference type="EC" id="2.7.7.77" evidence="8"/>
<evidence type="ECO:0000256" key="3">
    <source>
        <dbReference type="ARBA" id="ARBA00022723"/>
    </source>
</evidence>
<dbReference type="GO" id="GO:0046872">
    <property type="term" value="F:metal ion binding"/>
    <property type="evidence" value="ECO:0007669"/>
    <property type="project" value="UniProtKB-KW"/>
</dbReference>
<dbReference type="InterPro" id="IPR013482">
    <property type="entry name" value="Molybde_CF_guanTrfase"/>
</dbReference>
<feature type="binding site" evidence="8">
    <location>
        <begin position="7"/>
        <end position="9"/>
    </location>
    <ligand>
        <name>GTP</name>
        <dbReference type="ChEBI" id="CHEBI:37565"/>
    </ligand>
</feature>
<dbReference type="GO" id="GO:0061603">
    <property type="term" value="F:molybdenum cofactor guanylyltransferase activity"/>
    <property type="evidence" value="ECO:0007669"/>
    <property type="project" value="UniProtKB-EC"/>
</dbReference>
<evidence type="ECO:0000313" key="10">
    <source>
        <dbReference type="EMBL" id="SER06325.1"/>
    </source>
</evidence>
<reference evidence="11" key="1">
    <citation type="submission" date="2016-10" db="EMBL/GenBank/DDBJ databases">
        <authorList>
            <person name="Varghese N."/>
            <person name="Submissions S."/>
        </authorList>
    </citation>
    <scope>NUCLEOTIDE SEQUENCE [LARGE SCALE GENOMIC DNA]</scope>
    <source>
        <strain evidence="11">8N4</strain>
    </source>
</reference>
<evidence type="ECO:0000256" key="2">
    <source>
        <dbReference type="ARBA" id="ARBA00022679"/>
    </source>
</evidence>
<gene>
    <name evidence="8" type="primary">mobA</name>
    <name evidence="10" type="ORF">SAMN05216522_110171</name>
</gene>
<keyword evidence="7 8" id="KW-0501">Molybdenum cofactor biosynthesis</keyword>
<dbReference type="GO" id="GO:0005525">
    <property type="term" value="F:GTP binding"/>
    <property type="evidence" value="ECO:0007669"/>
    <property type="project" value="UniProtKB-UniRule"/>
</dbReference>
<feature type="binding site" evidence="8">
    <location>
        <position position="96"/>
    </location>
    <ligand>
        <name>GTP</name>
        <dbReference type="ChEBI" id="CHEBI:37565"/>
    </ligand>
</feature>
<sequence length="185" mass="20908">MISGIILAGGAGERMNGKDKGLVQWHGKALIDHVIVYLAPQVSHLAINANRNITLYQERGLPVIQDKVQSLLGPLAGIEVGLEAIKTEWLAVAPCDSPLFPNDYVQRLYEFTQHNTLALSWVRQNGQDHPLFCLIHRELRNDLHDFLHLQGRRKVLDFFESHGSAMEFSEELPLFANFNDEESLK</sequence>
<dbReference type="PANTHER" id="PTHR19136:SF81">
    <property type="entry name" value="MOLYBDENUM COFACTOR GUANYLYLTRANSFERASE"/>
    <property type="match status" value="1"/>
</dbReference>
<dbReference type="OrthoDB" id="9788394at2"/>
<accession>A0A1H9L587</accession>
<dbReference type="HAMAP" id="MF_00316">
    <property type="entry name" value="MobA"/>
    <property type="match status" value="1"/>
</dbReference>
<comment type="catalytic activity">
    <reaction evidence="8">
        <text>Mo-molybdopterin + GTP + H(+) = Mo-molybdopterin guanine dinucleotide + diphosphate</text>
        <dbReference type="Rhea" id="RHEA:34243"/>
        <dbReference type="ChEBI" id="CHEBI:15378"/>
        <dbReference type="ChEBI" id="CHEBI:33019"/>
        <dbReference type="ChEBI" id="CHEBI:37565"/>
        <dbReference type="ChEBI" id="CHEBI:71302"/>
        <dbReference type="ChEBI" id="CHEBI:71310"/>
        <dbReference type="EC" id="2.7.7.77"/>
    </reaction>
</comment>
<evidence type="ECO:0000256" key="4">
    <source>
        <dbReference type="ARBA" id="ARBA00022741"/>
    </source>
</evidence>
<keyword evidence="2 8" id="KW-0808">Transferase</keyword>
<keyword evidence="4 8" id="KW-0547">Nucleotide-binding</keyword>
<comment type="subcellular location">
    <subcellularLocation>
        <location evidence="8">Cytoplasm</location>
    </subcellularLocation>
</comment>
<keyword evidence="11" id="KW-1185">Reference proteome</keyword>
<dbReference type="SUPFAM" id="SSF53448">
    <property type="entry name" value="Nucleotide-diphospho-sugar transferases"/>
    <property type="match status" value="1"/>
</dbReference>
<feature type="binding site" evidence="8">
    <location>
        <position position="20"/>
    </location>
    <ligand>
        <name>GTP</name>
        <dbReference type="ChEBI" id="CHEBI:37565"/>
    </ligand>
</feature>
<keyword evidence="1 8" id="KW-0963">Cytoplasm</keyword>
<dbReference type="CDD" id="cd02503">
    <property type="entry name" value="MobA"/>
    <property type="match status" value="1"/>
</dbReference>
<dbReference type="AlphaFoldDB" id="A0A1H9L587"/>
<dbReference type="PANTHER" id="PTHR19136">
    <property type="entry name" value="MOLYBDENUM COFACTOR GUANYLYLTRANSFERASE"/>
    <property type="match status" value="1"/>
</dbReference>
<dbReference type="STRING" id="988801.SAMN05216522_110171"/>
<dbReference type="InterPro" id="IPR025877">
    <property type="entry name" value="MobA-like_NTP_Trfase"/>
</dbReference>
<evidence type="ECO:0000256" key="7">
    <source>
        <dbReference type="ARBA" id="ARBA00023150"/>
    </source>
</evidence>
<comment type="similarity">
    <text evidence="8">Belongs to the MobA family.</text>
</comment>
<dbReference type="GO" id="GO:0005737">
    <property type="term" value="C:cytoplasm"/>
    <property type="evidence" value="ECO:0007669"/>
    <property type="project" value="UniProtKB-SubCell"/>
</dbReference>
<dbReference type="Gene3D" id="3.90.550.10">
    <property type="entry name" value="Spore Coat Polysaccharide Biosynthesis Protein SpsA, Chain A"/>
    <property type="match status" value="1"/>
</dbReference>
<dbReference type="Pfam" id="PF12804">
    <property type="entry name" value="NTP_transf_3"/>
    <property type="match status" value="1"/>
</dbReference>
<comment type="subunit">
    <text evidence="8">Monomer.</text>
</comment>
<keyword evidence="3 8" id="KW-0479">Metal-binding</keyword>
<evidence type="ECO:0000256" key="6">
    <source>
        <dbReference type="ARBA" id="ARBA00023134"/>
    </source>
</evidence>
<comment type="domain">
    <text evidence="8">The N-terminal domain determines nucleotide recognition and specific binding, while the C-terminal domain determines the specific binding to the target protein.</text>
</comment>
<protein>
    <recommendedName>
        <fullName evidence="8">Molybdenum cofactor guanylyltransferase</fullName>
        <shortName evidence="8">MoCo guanylyltransferase</shortName>
        <ecNumber evidence="8">2.7.7.77</ecNumber>
    </recommendedName>
    <alternativeName>
        <fullName evidence="8">GTP:molybdopterin guanylyltransferase</fullName>
    </alternativeName>
    <alternativeName>
        <fullName evidence="8">Mo-MPT guanylyltransferase</fullName>
    </alternativeName>
    <alternativeName>
        <fullName evidence="8">Molybdopterin guanylyltransferase</fullName>
    </alternativeName>
    <alternativeName>
        <fullName evidence="8">Molybdopterin-guanine dinucleotide synthase</fullName>
        <shortName evidence="8">MGD synthase</shortName>
    </alternativeName>
</protein>
<evidence type="ECO:0000256" key="5">
    <source>
        <dbReference type="ARBA" id="ARBA00022842"/>
    </source>
</evidence>